<feature type="compositionally biased region" description="Low complexity" evidence="2">
    <location>
        <begin position="55"/>
        <end position="65"/>
    </location>
</feature>
<feature type="compositionally biased region" description="Polar residues" evidence="2">
    <location>
        <begin position="118"/>
        <end position="127"/>
    </location>
</feature>
<dbReference type="InterPro" id="IPR040150">
    <property type="entry name" value="Iwr1"/>
</dbReference>
<feature type="domain" description="Transcription factor Iwr1" evidence="3">
    <location>
        <begin position="315"/>
        <end position="383"/>
    </location>
</feature>
<protein>
    <recommendedName>
        <fullName evidence="3">Transcription factor Iwr1 domain-containing protein</fullName>
    </recommendedName>
</protein>
<dbReference type="AlphaFoldDB" id="A0AA37LVZ7"/>
<feature type="region of interest" description="Disordered" evidence="2">
    <location>
        <begin position="259"/>
        <end position="317"/>
    </location>
</feature>
<dbReference type="Proteomes" id="UP001055172">
    <property type="component" value="Unassembled WGS sequence"/>
</dbReference>
<dbReference type="GO" id="GO:0005737">
    <property type="term" value="C:cytoplasm"/>
    <property type="evidence" value="ECO:0007669"/>
    <property type="project" value="TreeGrafter"/>
</dbReference>
<feature type="region of interest" description="Disordered" evidence="2">
    <location>
        <begin position="55"/>
        <end position="154"/>
    </location>
</feature>
<feature type="compositionally biased region" description="Low complexity" evidence="2">
    <location>
        <begin position="136"/>
        <end position="146"/>
    </location>
</feature>
<sequence length="450" mass="49471">MSAPPQLIHIKRKRGDEDAPVTYLQLEPGSKRHLAGGSWVYQRRLAKASARSAAAAAQHAAAHAKPIIQTSKPGDEISSPHRPPISNTPSASSSHVPPVANVANAALGAQAPTPANAAGSQRPTNPSVEPRRFHMSRSAMSSPSGSTILKAGGVTKRGRYGTAVFVERGKKKNARRALDKLDADKKSVALASADLEVKEEDKPAPKKPLAKRPPRSAAPNVDADRKPMPSVAPTQDLNKIAADMDQWVLHEIGLNLKAMEHPPAPPAAASPSRFKPKAPAKRFAERHPELAKELDGGGDDEEMAEASGGEESSDDDYVIEVYELAPSEPLLAEIPPEEIGVLRFDTQEDMELFYGNEDDDSDYDDEEDENAENHYTADYPEDEVDSEDEYDRHAYLFRNANASDDEEFDFRDQVEDEDEDMYVMEGDEKRDEDDVFQDKIRRYIRQHGAH</sequence>
<keyword evidence="5" id="KW-1185">Reference proteome</keyword>
<gene>
    <name evidence="4" type="ORF">ColLi_09355</name>
</gene>
<feature type="compositionally biased region" description="Basic and acidic residues" evidence="2">
    <location>
        <begin position="195"/>
        <end position="204"/>
    </location>
</feature>
<feature type="compositionally biased region" description="Acidic residues" evidence="2">
    <location>
        <begin position="352"/>
        <end position="370"/>
    </location>
</feature>
<proteinExistence type="inferred from homology"/>
<evidence type="ECO:0000256" key="1">
    <source>
        <dbReference type="ARBA" id="ARBA00010218"/>
    </source>
</evidence>
<dbReference type="GO" id="GO:0006606">
    <property type="term" value="P:protein import into nucleus"/>
    <property type="evidence" value="ECO:0007669"/>
    <property type="project" value="InterPro"/>
</dbReference>
<evidence type="ECO:0000256" key="2">
    <source>
        <dbReference type="SAM" id="MobiDB-lite"/>
    </source>
</evidence>
<feature type="region of interest" description="Disordered" evidence="2">
    <location>
        <begin position="352"/>
        <end position="387"/>
    </location>
</feature>
<dbReference type="PANTHER" id="PTHR28063">
    <property type="entry name" value="RNA POLYMERASE II NUCLEAR LOCALIZATION PROTEIN IWR1"/>
    <property type="match status" value="1"/>
</dbReference>
<comment type="caution">
    <text evidence="4">The sequence shown here is derived from an EMBL/GenBank/DDBJ whole genome shotgun (WGS) entry which is preliminary data.</text>
</comment>
<feature type="compositionally biased region" description="Basic and acidic residues" evidence="2">
    <location>
        <begin position="282"/>
        <end position="295"/>
    </location>
</feature>
<feature type="compositionally biased region" description="Basic and acidic residues" evidence="2">
    <location>
        <begin position="176"/>
        <end position="187"/>
    </location>
</feature>
<evidence type="ECO:0000313" key="4">
    <source>
        <dbReference type="EMBL" id="GJC86517.1"/>
    </source>
</evidence>
<feature type="compositionally biased region" description="Low complexity" evidence="2">
    <location>
        <begin position="89"/>
        <end position="112"/>
    </location>
</feature>
<dbReference type="InterPro" id="IPR013883">
    <property type="entry name" value="TF_Iwr1_dom"/>
</dbReference>
<name>A0AA37LVZ7_9PEZI</name>
<accession>A0AA37LVZ7</accession>
<comment type="similarity">
    <text evidence="1">Belongs to the IWR1/SLC7A6OS family.</text>
</comment>
<dbReference type="Pfam" id="PF08574">
    <property type="entry name" value="Iwr1"/>
    <property type="match status" value="1"/>
</dbReference>
<dbReference type="PANTHER" id="PTHR28063:SF1">
    <property type="entry name" value="RNA POLYMERASE II NUCLEAR LOCALIZATION PROTEIN IWR1"/>
    <property type="match status" value="1"/>
</dbReference>
<evidence type="ECO:0000313" key="5">
    <source>
        <dbReference type="Proteomes" id="UP001055172"/>
    </source>
</evidence>
<reference evidence="4 5" key="1">
    <citation type="submission" date="2021-07" db="EMBL/GenBank/DDBJ databases">
        <title>Genome data of Colletotrichum spaethianum.</title>
        <authorList>
            <person name="Utami Y.D."/>
            <person name="Hiruma K."/>
        </authorList>
    </citation>
    <scope>NUCLEOTIDE SEQUENCE [LARGE SCALE GENOMIC DNA]</scope>
    <source>
        <strain evidence="4 5">MAFF 242679</strain>
    </source>
</reference>
<organism evidence="4 5">
    <name type="scientific">Colletotrichum liriopes</name>
    <dbReference type="NCBI Taxonomy" id="708192"/>
    <lineage>
        <taxon>Eukaryota</taxon>
        <taxon>Fungi</taxon>
        <taxon>Dikarya</taxon>
        <taxon>Ascomycota</taxon>
        <taxon>Pezizomycotina</taxon>
        <taxon>Sordariomycetes</taxon>
        <taxon>Hypocreomycetidae</taxon>
        <taxon>Glomerellales</taxon>
        <taxon>Glomerellaceae</taxon>
        <taxon>Colletotrichum</taxon>
        <taxon>Colletotrichum spaethianum species complex</taxon>
    </lineage>
</organism>
<feature type="region of interest" description="Disordered" evidence="2">
    <location>
        <begin position="170"/>
        <end position="233"/>
    </location>
</feature>
<dbReference type="EMBL" id="BPPX01000022">
    <property type="protein sequence ID" value="GJC86517.1"/>
    <property type="molecule type" value="Genomic_DNA"/>
</dbReference>
<evidence type="ECO:0000259" key="3">
    <source>
        <dbReference type="Pfam" id="PF08574"/>
    </source>
</evidence>